<protein>
    <submittedName>
        <fullName evidence="1">Uncharacterized protein</fullName>
    </submittedName>
</protein>
<accession>A0A0A9E0T4</accession>
<organism evidence="1">
    <name type="scientific">Arundo donax</name>
    <name type="common">Giant reed</name>
    <name type="synonym">Donax arundinaceus</name>
    <dbReference type="NCBI Taxonomy" id="35708"/>
    <lineage>
        <taxon>Eukaryota</taxon>
        <taxon>Viridiplantae</taxon>
        <taxon>Streptophyta</taxon>
        <taxon>Embryophyta</taxon>
        <taxon>Tracheophyta</taxon>
        <taxon>Spermatophyta</taxon>
        <taxon>Magnoliopsida</taxon>
        <taxon>Liliopsida</taxon>
        <taxon>Poales</taxon>
        <taxon>Poaceae</taxon>
        <taxon>PACMAD clade</taxon>
        <taxon>Arundinoideae</taxon>
        <taxon>Arundineae</taxon>
        <taxon>Arundo</taxon>
    </lineage>
</organism>
<reference evidence="1" key="1">
    <citation type="submission" date="2014-09" db="EMBL/GenBank/DDBJ databases">
        <authorList>
            <person name="Magalhaes I.L.F."/>
            <person name="Oliveira U."/>
            <person name="Santos F.R."/>
            <person name="Vidigal T.H.D.A."/>
            <person name="Brescovit A.D."/>
            <person name="Santos A.J."/>
        </authorList>
    </citation>
    <scope>NUCLEOTIDE SEQUENCE</scope>
    <source>
        <tissue evidence="1">Shoot tissue taken approximately 20 cm above the soil surface</tissue>
    </source>
</reference>
<reference evidence="1" key="2">
    <citation type="journal article" date="2015" name="Data Brief">
        <title>Shoot transcriptome of the giant reed, Arundo donax.</title>
        <authorList>
            <person name="Barrero R.A."/>
            <person name="Guerrero F.D."/>
            <person name="Moolhuijzen P."/>
            <person name="Goolsby J.A."/>
            <person name="Tidwell J."/>
            <person name="Bellgard S.E."/>
            <person name="Bellgard M.I."/>
        </authorList>
    </citation>
    <scope>NUCLEOTIDE SEQUENCE</scope>
    <source>
        <tissue evidence="1">Shoot tissue taken approximately 20 cm above the soil surface</tissue>
    </source>
</reference>
<dbReference type="EMBL" id="GBRH01203451">
    <property type="protein sequence ID" value="JAD94444.1"/>
    <property type="molecule type" value="Transcribed_RNA"/>
</dbReference>
<proteinExistence type="predicted"/>
<name>A0A0A9E0T4_ARUDO</name>
<sequence>MKKAKAPPRNINKVLLIMWA</sequence>
<evidence type="ECO:0000313" key="1">
    <source>
        <dbReference type="EMBL" id="JAD94444.1"/>
    </source>
</evidence>
<dbReference type="AlphaFoldDB" id="A0A0A9E0T4"/>